<evidence type="ECO:0000313" key="10">
    <source>
        <dbReference type="Proteomes" id="UP001610063"/>
    </source>
</evidence>
<dbReference type="SUPFAM" id="SSF75304">
    <property type="entry name" value="Amidase signature (AS) enzymes"/>
    <property type="match status" value="1"/>
</dbReference>
<keyword evidence="4 7" id="KW-0547">Nucleotide-binding</keyword>
<comment type="function">
    <text evidence="7">Allows the formation of correctly charged Gln-tRNA(Gln) through the transamidation of misacylated Glu-tRNA(Gln) in organisms which lack glutaminyl-tRNA synthetase. The reaction takes place in the presence of glutamine and ATP through an activated gamma-phospho-Glu-tRNA(Gln).</text>
</comment>
<dbReference type="PANTHER" id="PTHR11895:SF151">
    <property type="entry name" value="GLUTAMYL-TRNA(GLN) AMIDOTRANSFERASE SUBUNIT A"/>
    <property type="match status" value="1"/>
</dbReference>
<dbReference type="Gene3D" id="3.90.1300.10">
    <property type="entry name" value="Amidase signature (AS) domain"/>
    <property type="match status" value="1"/>
</dbReference>
<comment type="subunit">
    <text evidence="1 7">Heterotrimer of A, B and C subunits.</text>
</comment>
<dbReference type="Proteomes" id="UP001610063">
    <property type="component" value="Unassembled WGS sequence"/>
</dbReference>
<evidence type="ECO:0000259" key="8">
    <source>
        <dbReference type="Pfam" id="PF01425"/>
    </source>
</evidence>
<dbReference type="Pfam" id="PF01425">
    <property type="entry name" value="Amidase"/>
    <property type="match status" value="1"/>
</dbReference>
<dbReference type="InterPro" id="IPR036928">
    <property type="entry name" value="AS_sf"/>
</dbReference>
<comment type="catalytic activity">
    <reaction evidence="7">
        <text>L-glutamyl-tRNA(Gln) + L-glutamine + ATP + H2O = L-glutaminyl-tRNA(Gln) + L-glutamate + ADP + phosphate + H(+)</text>
        <dbReference type="Rhea" id="RHEA:17521"/>
        <dbReference type="Rhea" id="RHEA-COMP:9681"/>
        <dbReference type="Rhea" id="RHEA-COMP:9684"/>
        <dbReference type="ChEBI" id="CHEBI:15377"/>
        <dbReference type="ChEBI" id="CHEBI:15378"/>
        <dbReference type="ChEBI" id="CHEBI:29985"/>
        <dbReference type="ChEBI" id="CHEBI:30616"/>
        <dbReference type="ChEBI" id="CHEBI:43474"/>
        <dbReference type="ChEBI" id="CHEBI:58359"/>
        <dbReference type="ChEBI" id="CHEBI:78520"/>
        <dbReference type="ChEBI" id="CHEBI:78521"/>
        <dbReference type="ChEBI" id="CHEBI:456216"/>
        <dbReference type="EC" id="6.3.5.7"/>
    </reaction>
</comment>
<accession>A0ABW7NAL0</accession>
<evidence type="ECO:0000256" key="5">
    <source>
        <dbReference type="ARBA" id="ARBA00022840"/>
    </source>
</evidence>
<evidence type="ECO:0000256" key="3">
    <source>
        <dbReference type="ARBA" id="ARBA00022598"/>
    </source>
</evidence>
<comment type="caution">
    <text evidence="9">The sequence shown here is derived from an EMBL/GenBank/DDBJ whole genome shotgun (WGS) entry which is preliminary data.</text>
</comment>
<keyword evidence="10" id="KW-1185">Reference proteome</keyword>
<keyword evidence="5 7" id="KW-0067">ATP-binding</keyword>
<comment type="similarity">
    <text evidence="7">Belongs to the amidase family. GatA subfamily.</text>
</comment>
<keyword evidence="3 7" id="KW-0436">Ligase</keyword>
<evidence type="ECO:0000256" key="4">
    <source>
        <dbReference type="ARBA" id="ARBA00022741"/>
    </source>
</evidence>
<dbReference type="InterPro" id="IPR023631">
    <property type="entry name" value="Amidase_dom"/>
</dbReference>
<dbReference type="NCBIfam" id="TIGR00132">
    <property type="entry name" value="gatA"/>
    <property type="match status" value="1"/>
</dbReference>
<gene>
    <name evidence="7 9" type="primary">gatA</name>
    <name evidence="9" type="ORF">ACHKAR_13800</name>
</gene>
<dbReference type="EC" id="6.3.5.7" evidence="7"/>
<dbReference type="PANTHER" id="PTHR11895">
    <property type="entry name" value="TRANSAMIDASE"/>
    <property type="match status" value="1"/>
</dbReference>
<feature type="domain" description="Amidase" evidence="8">
    <location>
        <begin position="24"/>
        <end position="465"/>
    </location>
</feature>
<protein>
    <recommendedName>
        <fullName evidence="2 7">Glutamyl-tRNA(Gln) amidotransferase subunit A</fullName>
        <shortName evidence="7">Glu-ADT subunit A</shortName>
        <ecNumber evidence="7">6.3.5.7</ecNumber>
    </recommendedName>
</protein>
<dbReference type="InterPro" id="IPR000120">
    <property type="entry name" value="Amidase"/>
</dbReference>
<feature type="active site" description="Charge relay system" evidence="7">
    <location>
        <position position="77"/>
    </location>
</feature>
<keyword evidence="6 7" id="KW-0648">Protein biosynthesis</keyword>
<feature type="active site" description="Acyl-ester intermediate" evidence="7">
    <location>
        <position position="176"/>
    </location>
</feature>
<evidence type="ECO:0000256" key="6">
    <source>
        <dbReference type="ARBA" id="ARBA00022917"/>
    </source>
</evidence>
<evidence type="ECO:0000256" key="2">
    <source>
        <dbReference type="ARBA" id="ARBA00014428"/>
    </source>
</evidence>
<feature type="active site" description="Charge relay system" evidence="7">
    <location>
        <position position="152"/>
    </location>
</feature>
<evidence type="ECO:0000256" key="7">
    <source>
        <dbReference type="HAMAP-Rule" id="MF_00120"/>
    </source>
</evidence>
<dbReference type="InterPro" id="IPR004412">
    <property type="entry name" value="GatA"/>
</dbReference>
<organism evidence="9 10">
    <name type="scientific">Marinoscillum luteum</name>
    <dbReference type="NCBI Taxonomy" id="861051"/>
    <lineage>
        <taxon>Bacteria</taxon>
        <taxon>Pseudomonadati</taxon>
        <taxon>Bacteroidota</taxon>
        <taxon>Cytophagia</taxon>
        <taxon>Cytophagales</taxon>
        <taxon>Reichenbachiellaceae</taxon>
        <taxon>Marinoscillum</taxon>
    </lineage>
</organism>
<evidence type="ECO:0000256" key="1">
    <source>
        <dbReference type="ARBA" id="ARBA00011123"/>
    </source>
</evidence>
<reference evidence="9 10" key="1">
    <citation type="journal article" date="2013" name="Int. J. Syst. Evol. Microbiol.">
        <title>Marinoscillum luteum sp. nov., isolated from marine sediment.</title>
        <authorList>
            <person name="Cha I.T."/>
            <person name="Park S.J."/>
            <person name="Kim S.J."/>
            <person name="Kim J.G."/>
            <person name="Jung M.Y."/>
            <person name="Shin K.S."/>
            <person name="Kwon K.K."/>
            <person name="Yang S.H."/>
            <person name="Seo Y.S."/>
            <person name="Rhee S.K."/>
        </authorList>
    </citation>
    <scope>NUCLEOTIDE SEQUENCE [LARGE SCALE GENOMIC DNA]</scope>
    <source>
        <strain evidence="9 10">KCTC 23939</strain>
    </source>
</reference>
<dbReference type="HAMAP" id="MF_00120">
    <property type="entry name" value="GatA"/>
    <property type="match status" value="1"/>
</dbReference>
<proteinExistence type="inferred from homology"/>
<name>A0ABW7NAL0_9BACT</name>
<evidence type="ECO:0000313" key="9">
    <source>
        <dbReference type="EMBL" id="MFH6984522.1"/>
    </source>
</evidence>
<dbReference type="RefSeq" id="WP_395417893.1">
    <property type="nucleotide sequence ID" value="NZ_JBIPKE010000018.1"/>
</dbReference>
<dbReference type="EMBL" id="JBIPKE010000018">
    <property type="protein sequence ID" value="MFH6984522.1"/>
    <property type="molecule type" value="Genomic_DNA"/>
</dbReference>
<sequence>MRAQSSFSEIRQQLDAGKISCGQIVDHYLKNIREKNGKLNALLSVYDQEAKEQAHLIDQKIKSGSAGKLAGLVVTIKDVLCYKDHPLQCGSKILDGFQSQFTATAVQRLLDADAIIIGRNNCDEFAMGSSNENSAFSPAVNADGHNRVPGGSSGGSAVAVQADMCAVSLGTDTGGSVRQPASFCGIVGLKPTYSRISRHGLAAYASTFDCIGIFSNNVKDSALVLEVISGEDEYDSTVSQKEVPAYSEHLEAGKRYKIGYLKETIDNEALNSEVKAAFARQIDELRAQGHQVEEISFPLMEYTLSTYYILTTAEASSNLSRYDGVRYGHRTSEASNLEEMYKKSRSEGFGEEVIKRILLGTAVLSASYHDAYYIKAQKARRMIQNELNELLERFDFIIMPTAPTTAFELGSKTENSMEMYLADLFTVQASVAGVPAISIPMGRDRQGMSIGLQILSKAFEEQKLLAFSNYLLDN</sequence>